<evidence type="ECO:0000256" key="5">
    <source>
        <dbReference type="ARBA" id="ARBA00023136"/>
    </source>
</evidence>
<dbReference type="GO" id="GO:0005789">
    <property type="term" value="C:endoplasmic reticulum membrane"/>
    <property type="evidence" value="ECO:0007669"/>
    <property type="project" value="UniProtKB-SubCell"/>
</dbReference>
<evidence type="ECO:0000256" key="2">
    <source>
        <dbReference type="ARBA" id="ARBA00022692"/>
    </source>
</evidence>
<evidence type="ECO:0000256" key="1">
    <source>
        <dbReference type="ARBA" id="ARBA00004477"/>
    </source>
</evidence>
<feature type="transmembrane region" description="Helical" evidence="6">
    <location>
        <begin position="432"/>
        <end position="453"/>
    </location>
</feature>
<dbReference type="GO" id="GO:0007420">
    <property type="term" value="P:brain development"/>
    <property type="evidence" value="ECO:0007669"/>
    <property type="project" value="TreeGrafter"/>
</dbReference>
<feature type="compositionally biased region" description="Basic and acidic residues" evidence="7">
    <location>
        <begin position="230"/>
        <end position="240"/>
    </location>
</feature>
<feature type="non-terminal residue" evidence="9">
    <location>
        <position position="471"/>
    </location>
</feature>
<feature type="domain" description="Reticulon" evidence="8">
    <location>
        <begin position="303"/>
        <end position="471"/>
    </location>
</feature>
<keyword evidence="5 6" id="KW-0472">Membrane</keyword>
<dbReference type="GO" id="GO:0043005">
    <property type="term" value="C:neuron projection"/>
    <property type="evidence" value="ECO:0007669"/>
    <property type="project" value="TreeGrafter"/>
</dbReference>
<dbReference type="GO" id="GO:0014069">
    <property type="term" value="C:postsynaptic density"/>
    <property type="evidence" value="ECO:0007669"/>
    <property type="project" value="TreeGrafter"/>
</dbReference>
<evidence type="ECO:0000256" key="4">
    <source>
        <dbReference type="ARBA" id="ARBA00022989"/>
    </source>
</evidence>
<feature type="compositionally biased region" description="Low complexity" evidence="7">
    <location>
        <begin position="87"/>
        <end position="96"/>
    </location>
</feature>
<comment type="subcellular location">
    <subcellularLocation>
        <location evidence="1 6">Endoplasmic reticulum membrane</location>
        <topology evidence="1 6">Multi-pass membrane protein</topology>
    </subcellularLocation>
</comment>
<feature type="compositionally biased region" description="Acidic residues" evidence="7">
    <location>
        <begin position="241"/>
        <end position="256"/>
    </location>
</feature>
<proteinExistence type="predicted"/>
<dbReference type="STRING" id="8022.A0A060XFI8"/>
<evidence type="ECO:0000259" key="8">
    <source>
        <dbReference type="PROSITE" id="PS50845"/>
    </source>
</evidence>
<feature type="region of interest" description="Disordered" evidence="7">
    <location>
        <begin position="53"/>
        <end position="104"/>
    </location>
</feature>
<reference evidence="9" key="1">
    <citation type="journal article" date="2014" name="Nat. Commun.">
        <title>The rainbow trout genome provides novel insights into evolution after whole-genome duplication in vertebrates.</title>
        <authorList>
            <person name="Berthelot C."/>
            <person name="Brunet F."/>
            <person name="Chalopin D."/>
            <person name="Juanchich A."/>
            <person name="Bernard M."/>
            <person name="Noel B."/>
            <person name="Bento P."/>
            <person name="Da Silva C."/>
            <person name="Labadie K."/>
            <person name="Alberti A."/>
            <person name="Aury J.M."/>
            <person name="Louis A."/>
            <person name="Dehais P."/>
            <person name="Bardou P."/>
            <person name="Montfort J."/>
            <person name="Klopp C."/>
            <person name="Cabau C."/>
            <person name="Gaspin C."/>
            <person name="Thorgaard G.H."/>
            <person name="Boussaha M."/>
            <person name="Quillet E."/>
            <person name="Guyomard R."/>
            <person name="Galiana D."/>
            <person name="Bobe J."/>
            <person name="Volff J.N."/>
            <person name="Genet C."/>
            <person name="Wincker P."/>
            <person name="Jaillon O."/>
            <person name="Roest Crollius H."/>
            <person name="Guiguen Y."/>
        </authorList>
    </citation>
    <scope>NUCLEOTIDE SEQUENCE [LARGE SCALE GENOMIC DNA]</scope>
</reference>
<dbReference type="InterPro" id="IPR003388">
    <property type="entry name" value="Reticulon"/>
</dbReference>
<dbReference type="Gene3D" id="1.20.5.2480">
    <property type="match status" value="1"/>
</dbReference>
<feature type="region of interest" description="Disordered" evidence="7">
    <location>
        <begin position="226"/>
        <end position="256"/>
    </location>
</feature>
<dbReference type="AlphaFoldDB" id="A0A060XFI8"/>
<keyword evidence="3 6" id="KW-0256">Endoplasmic reticulum</keyword>
<evidence type="ECO:0000313" key="9">
    <source>
        <dbReference type="EMBL" id="CDQ78002.1"/>
    </source>
</evidence>
<gene>
    <name evidence="9" type="ORF">GSONMT00056234001</name>
</gene>
<protein>
    <recommendedName>
        <fullName evidence="6">Reticulon</fullName>
    </recommendedName>
</protein>
<dbReference type="InterPro" id="IPR046964">
    <property type="entry name" value="RTN1-4"/>
</dbReference>
<feature type="region of interest" description="Disordered" evidence="7">
    <location>
        <begin position="190"/>
        <end position="213"/>
    </location>
</feature>
<dbReference type="Proteomes" id="UP000193380">
    <property type="component" value="Unassembled WGS sequence"/>
</dbReference>
<accession>A0A060XFI8</accession>
<reference evidence="9" key="2">
    <citation type="submission" date="2014-03" db="EMBL/GenBank/DDBJ databases">
        <authorList>
            <person name="Genoscope - CEA"/>
        </authorList>
    </citation>
    <scope>NUCLEOTIDE SEQUENCE</scope>
</reference>
<dbReference type="PaxDb" id="8022-A0A060XFI8"/>
<evidence type="ECO:0000313" key="10">
    <source>
        <dbReference type="Proteomes" id="UP000193380"/>
    </source>
</evidence>
<dbReference type="Pfam" id="PF02453">
    <property type="entry name" value="Reticulon"/>
    <property type="match status" value="1"/>
</dbReference>
<dbReference type="FunFam" id="1.20.5.2480:FF:000001">
    <property type="entry name" value="Reticulon"/>
    <property type="match status" value="1"/>
</dbReference>
<dbReference type="PANTHER" id="PTHR45799:SF1">
    <property type="entry name" value="RETICULON-4"/>
    <property type="match status" value="1"/>
</dbReference>
<name>A0A060XFI8_ONCMY</name>
<keyword evidence="2 6" id="KW-0812">Transmembrane</keyword>
<dbReference type="PANTHER" id="PTHR45799">
    <property type="entry name" value="RETICULON-LIKE PROTEIN"/>
    <property type="match status" value="1"/>
</dbReference>
<dbReference type="PROSITE" id="PS50845">
    <property type="entry name" value="RETICULON"/>
    <property type="match status" value="1"/>
</dbReference>
<keyword evidence="4 6" id="KW-1133">Transmembrane helix</keyword>
<organism evidence="9 10">
    <name type="scientific">Oncorhynchus mykiss</name>
    <name type="common">Rainbow trout</name>
    <name type="synonym">Salmo gairdneri</name>
    <dbReference type="NCBI Taxonomy" id="8022"/>
    <lineage>
        <taxon>Eukaryota</taxon>
        <taxon>Metazoa</taxon>
        <taxon>Chordata</taxon>
        <taxon>Craniata</taxon>
        <taxon>Vertebrata</taxon>
        <taxon>Euteleostomi</taxon>
        <taxon>Actinopterygii</taxon>
        <taxon>Neopterygii</taxon>
        <taxon>Teleostei</taxon>
        <taxon>Protacanthopterygii</taxon>
        <taxon>Salmoniformes</taxon>
        <taxon>Salmonidae</taxon>
        <taxon>Salmoninae</taxon>
        <taxon>Oncorhynchus</taxon>
    </lineage>
</organism>
<sequence>MLGQPDDDLMFEVKKNPFQGLSPVADAGPPSYYDETKTYVSVKMAADSLMEPLNQFSTTPKESEDSAPPSLPDILKPFPLNPDKVDSGSSEGSTEPSPAPVRKIVESPTVPVPLSATNPFAFDSKALLLKELTEETEARLAVKTEDKGFSAFDLVKEAGTTPQSKEPVQIEQKDWMFSSQDSPKIVNKLEPLNIQTRKTPEDSDSESPSADSLSPVLEAMAKNPASFQVETEKNDMKVEEPEAVEENSEPEVSSEEFEFIERPTRGVMDEFLEAFDGAKFAKAPELTELVLNARRLKMDAKRVVELLYWRDVKTSGVVFGASLSLLLSLTLCSIVSVSSYIGLALLSVTICFRIYKGILQAIQKSDEGHPFKLYLDQDVALSEGTVHKYSDCVLARFNTTVTELRRLFLVEDLVDSLKFAVLMWILTYVGALFNGLTLFILGLVGMFSCPIVYEKYKRSSSHHSRDHQPII</sequence>
<dbReference type="GO" id="GO:0071787">
    <property type="term" value="P:endoplasmic reticulum tubular network formation"/>
    <property type="evidence" value="ECO:0007669"/>
    <property type="project" value="TreeGrafter"/>
</dbReference>
<feature type="transmembrane region" description="Helical" evidence="6">
    <location>
        <begin position="325"/>
        <end position="355"/>
    </location>
</feature>
<dbReference type="EMBL" id="FR905280">
    <property type="protein sequence ID" value="CDQ78002.1"/>
    <property type="molecule type" value="Genomic_DNA"/>
</dbReference>
<evidence type="ECO:0000256" key="7">
    <source>
        <dbReference type="SAM" id="MobiDB-lite"/>
    </source>
</evidence>
<evidence type="ECO:0000256" key="6">
    <source>
        <dbReference type="RuleBase" id="RU210713"/>
    </source>
</evidence>
<dbReference type="GO" id="GO:0030182">
    <property type="term" value="P:neuron differentiation"/>
    <property type="evidence" value="ECO:0007669"/>
    <property type="project" value="TreeGrafter"/>
</dbReference>
<evidence type="ECO:0000256" key="3">
    <source>
        <dbReference type="ARBA" id="ARBA00022824"/>
    </source>
</evidence>